<dbReference type="Proteomes" id="UP000187203">
    <property type="component" value="Unassembled WGS sequence"/>
</dbReference>
<comment type="caution">
    <text evidence="1">The sequence shown here is derived from an EMBL/GenBank/DDBJ whole genome shotgun (WGS) entry which is preliminary data.</text>
</comment>
<evidence type="ECO:0000313" key="2">
    <source>
        <dbReference type="Proteomes" id="UP000187203"/>
    </source>
</evidence>
<dbReference type="EMBL" id="AWUE01018750">
    <property type="protein sequence ID" value="OMO78473.1"/>
    <property type="molecule type" value="Genomic_DNA"/>
</dbReference>
<protein>
    <submittedName>
        <fullName evidence="1">Uncharacterized protein</fullName>
    </submittedName>
</protein>
<name>A0A1R3I7A9_9ROSI</name>
<keyword evidence="2" id="KW-1185">Reference proteome</keyword>
<accession>A0A1R3I7A9</accession>
<reference evidence="2" key="1">
    <citation type="submission" date="2013-09" db="EMBL/GenBank/DDBJ databases">
        <title>Corchorus olitorius genome sequencing.</title>
        <authorList>
            <person name="Alam M."/>
            <person name="Haque M.S."/>
            <person name="Islam M.S."/>
            <person name="Emdad E.M."/>
            <person name="Islam M.M."/>
            <person name="Ahmed B."/>
            <person name="Halim A."/>
            <person name="Hossen Q.M.M."/>
            <person name="Hossain M.Z."/>
            <person name="Ahmed R."/>
            <person name="Khan M.M."/>
            <person name="Islam R."/>
            <person name="Rashid M.M."/>
            <person name="Khan S.A."/>
            <person name="Rahman M.S."/>
            <person name="Alam M."/>
            <person name="Yahiya A.S."/>
            <person name="Khan M.S."/>
            <person name="Azam M.S."/>
            <person name="Haque T."/>
            <person name="Lashkar M.Z.H."/>
            <person name="Akhand A.I."/>
            <person name="Morshed G."/>
            <person name="Roy S."/>
            <person name="Uddin K.S."/>
            <person name="Rabeya T."/>
            <person name="Hossain A.S."/>
            <person name="Chowdhury A."/>
            <person name="Snigdha A.R."/>
            <person name="Mortoza M.S."/>
            <person name="Matin S.A."/>
            <person name="Hoque S.M.E."/>
            <person name="Islam M.K."/>
            <person name="Roy D.K."/>
            <person name="Haider R."/>
            <person name="Moosa M.M."/>
            <person name="Elias S.M."/>
            <person name="Hasan A.M."/>
            <person name="Jahan S."/>
            <person name="Shafiuddin M."/>
            <person name="Mahmood N."/>
            <person name="Shommy N.S."/>
        </authorList>
    </citation>
    <scope>NUCLEOTIDE SEQUENCE [LARGE SCALE GENOMIC DNA]</scope>
    <source>
        <strain evidence="2">cv. O-4</strain>
    </source>
</reference>
<gene>
    <name evidence="1" type="ORF">COLO4_24740</name>
</gene>
<sequence>MVSKAVSSKTVKHIQSKRAESLGEVCFWPVENKIQDQFLNLTYAHKALNMHKQGNQVEHSKQFMQKQ</sequence>
<evidence type="ECO:0000313" key="1">
    <source>
        <dbReference type="EMBL" id="OMO78473.1"/>
    </source>
</evidence>
<proteinExistence type="predicted"/>
<organism evidence="1 2">
    <name type="scientific">Corchorus olitorius</name>
    <dbReference type="NCBI Taxonomy" id="93759"/>
    <lineage>
        <taxon>Eukaryota</taxon>
        <taxon>Viridiplantae</taxon>
        <taxon>Streptophyta</taxon>
        <taxon>Embryophyta</taxon>
        <taxon>Tracheophyta</taxon>
        <taxon>Spermatophyta</taxon>
        <taxon>Magnoliopsida</taxon>
        <taxon>eudicotyledons</taxon>
        <taxon>Gunneridae</taxon>
        <taxon>Pentapetalae</taxon>
        <taxon>rosids</taxon>
        <taxon>malvids</taxon>
        <taxon>Malvales</taxon>
        <taxon>Malvaceae</taxon>
        <taxon>Grewioideae</taxon>
        <taxon>Apeibeae</taxon>
        <taxon>Corchorus</taxon>
    </lineage>
</organism>
<dbReference type="AlphaFoldDB" id="A0A1R3I7A9"/>